<dbReference type="Proteomes" id="UP000699042">
    <property type="component" value="Unassembled WGS sequence"/>
</dbReference>
<proteinExistence type="predicted"/>
<comment type="caution">
    <text evidence="1">The sequence shown here is derived from an EMBL/GenBank/DDBJ whole genome shotgun (WGS) entry which is preliminary data.</text>
</comment>
<organism evidence="1 2">
    <name type="scientific">Colletotrichum scovillei</name>
    <dbReference type="NCBI Taxonomy" id="1209932"/>
    <lineage>
        <taxon>Eukaryota</taxon>
        <taxon>Fungi</taxon>
        <taxon>Dikarya</taxon>
        <taxon>Ascomycota</taxon>
        <taxon>Pezizomycotina</taxon>
        <taxon>Sordariomycetes</taxon>
        <taxon>Hypocreomycetidae</taxon>
        <taxon>Glomerellales</taxon>
        <taxon>Glomerellaceae</taxon>
        <taxon>Colletotrichum</taxon>
        <taxon>Colletotrichum acutatum species complex</taxon>
    </lineage>
</organism>
<reference evidence="1" key="1">
    <citation type="submission" date="2021-05" db="EMBL/GenBank/DDBJ databases">
        <title>Comparative genomics of three Colletotrichum scovillei strains and genetic complementation revealed genes involved fungal growth and virulence on chili pepper.</title>
        <authorList>
            <person name="Hsieh D.-K."/>
            <person name="Chuang S.-C."/>
            <person name="Chen C.-Y."/>
            <person name="Chao Y.-T."/>
            <person name="Lu M.-Y.J."/>
            <person name="Lee M.-H."/>
            <person name="Shih M.-C."/>
        </authorList>
    </citation>
    <scope>NUCLEOTIDE SEQUENCE</scope>
    <source>
        <strain evidence="1">Coll-153</strain>
    </source>
</reference>
<dbReference type="AlphaFoldDB" id="A0A9P7RC16"/>
<gene>
    <name evidence="1" type="ORF">JMJ77_000326</name>
</gene>
<dbReference type="EMBL" id="JAESDN010000003">
    <property type="protein sequence ID" value="KAG7053236.1"/>
    <property type="molecule type" value="Genomic_DNA"/>
</dbReference>
<name>A0A9P7RC16_9PEZI</name>
<evidence type="ECO:0000313" key="1">
    <source>
        <dbReference type="EMBL" id="KAG7053236.1"/>
    </source>
</evidence>
<keyword evidence="2" id="KW-1185">Reference proteome</keyword>
<protein>
    <submittedName>
        <fullName evidence="1">Uncharacterized protein</fullName>
    </submittedName>
</protein>
<evidence type="ECO:0000313" key="2">
    <source>
        <dbReference type="Proteomes" id="UP000699042"/>
    </source>
</evidence>
<sequence length="68" mass="7895">MKGRLRCSRQQLPLNNKSKLTISPQLHYCPNRFAENEPLSLPPAEESLLRHLRHVESPARCQSHNLPR</sequence>
<accession>A0A9P7RC16</accession>